<evidence type="ECO:0000256" key="2">
    <source>
        <dbReference type="ARBA" id="ARBA00004123"/>
    </source>
</evidence>
<keyword evidence="15" id="KW-1185">Reference proteome</keyword>
<dbReference type="CDD" id="cd02665">
    <property type="entry name" value="Peptidase_C19I"/>
    <property type="match status" value="1"/>
</dbReference>
<evidence type="ECO:0000256" key="9">
    <source>
        <dbReference type="ARBA" id="ARBA00022807"/>
    </source>
</evidence>
<evidence type="ECO:0000256" key="3">
    <source>
        <dbReference type="ARBA" id="ARBA00012759"/>
    </source>
</evidence>
<keyword evidence="8 16" id="KW-0378">Hydrolase</keyword>
<evidence type="ECO:0000256" key="1">
    <source>
        <dbReference type="ARBA" id="ARBA00000707"/>
    </source>
</evidence>
<feature type="compositionally biased region" description="Low complexity" evidence="13">
    <location>
        <begin position="489"/>
        <end position="500"/>
    </location>
</feature>
<keyword evidence="7" id="KW-0833">Ubl conjugation pathway</keyword>
<dbReference type="Pfam" id="PF22566">
    <property type="entry name" value="UBA_8"/>
    <property type="match status" value="1"/>
</dbReference>
<dbReference type="CDD" id="cd14355">
    <property type="entry name" value="UBA_UBP28"/>
    <property type="match status" value="1"/>
</dbReference>
<evidence type="ECO:0000259" key="14">
    <source>
        <dbReference type="PROSITE" id="PS50235"/>
    </source>
</evidence>
<keyword evidence="11" id="KW-0539">Nucleus</keyword>
<comment type="catalytic activity">
    <reaction evidence="1">
        <text>Thiol-dependent hydrolysis of ester, thioester, amide, peptide and isopeptide bonds formed by the C-terminal Gly of ubiquitin (a 76-residue protein attached to proteins as an intracellular targeting signal).</text>
        <dbReference type="EC" id="3.4.19.12"/>
    </reaction>
</comment>
<evidence type="ECO:0000256" key="7">
    <source>
        <dbReference type="ARBA" id="ARBA00022786"/>
    </source>
</evidence>
<feature type="region of interest" description="Disordered" evidence="13">
    <location>
        <begin position="701"/>
        <end position="733"/>
    </location>
</feature>
<comment type="subcellular location">
    <subcellularLocation>
        <location evidence="2">Nucleus</location>
    </subcellularLocation>
</comment>
<keyword evidence="12" id="KW-0175">Coiled coil</keyword>
<dbReference type="Gene3D" id="3.90.70.10">
    <property type="entry name" value="Cysteine proteinases"/>
    <property type="match status" value="1"/>
</dbReference>
<dbReference type="InterPro" id="IPR009060">
    <property type="entry name" value="UBA-like_sf"/>
</dbReference>
<dbReference type="Gene3D" id="1.10.8.10">
    <property type="entry name" value="DNA helicase RuvA subunit, C-terminal domain"/>
    <property type="match status" value="1"/>
</dbReference>
<dbReference type="GeneID" id="109569562"/>
<dbReference type="PROSITE" id="PS50235">
    <property type="entry name" value="USP_3"/>
    <property type="match status" value="1"/>
</dbReference>
<dbReference type="Pfam" id="PF21909">
    <property type="entry name" value="USP_UIM_N"/>
    <property type="match status" value="1"/>
</dbReference>
<keyword evidence="4" id="KW-1017">Isopeptide bond</keyword>
<evidence type="ECO:0000313" key="16">
    <source>
        <dbReference type="RefSeq" id="XP_070659554.1"/>
    </source>
</evidence>
<keyword evidence="5" id="KW-0597">Phosphoprotein</keyword>
<keyword evidence="9" id="KW-0788">Thiol protease</keyword>
<feature type="coiled-coil region" evidence="12">
    <location>
        <begin position="404"/>
        <end position="431"/>
    </location>
</feature>
<sequence length="1081" mass="122761">MTAELQQDDAAGATDRHGSSCQMLLNQLREITGIQDPSFLHEALKASNGDITQAVSLLTDERVKEPSQETAAEPSEEEGSAASKEELAKVIDLTHDSKDDLQAAIALSLLESPKIQADGRDLNRMHEATSAETKRSKRKRCEVWGENPNPNDWRRVDGWPVGLKNVGNTCWFSAVIQSLFQLSEFRRLVLSYSLPQNVLENCPSHTEKRNIVFMQELQYLFALMMGSNRKFVDPSAALDLLKGAFRSPEEQQQDVSEFTHKLLDWLEDAFQLAVNVNNPRNKSENPMVQLFYGTFLTEGIREGKPFCNNETFGQYPLQVNGYRNLDECLEGAMVEGDIELLPSDHSVKYGQERWFTKLPPVLTFELSRFEFNQSLGQPEKIHNKLEFPQIIYMDRYMYRSKELVRSKRDCIRKLKEEIKILQQKLERYVKYGSGPARFPLPDMLKYVIEFASTKPASESSASQSDACMTEPLSSAHCLTSDLTSKESTSEESTSQEAEGTFSSSEDSVRKSRMAEQPLKPPRSSVEMPAHPAPRTVTDEEINFVKTCLQRWRNEIEQDIQDLKNSIASTTQTIEQMYCDPLLRQVPYRLHAVLVHEGQANAGHYWAYVYNQPRQVWLKYNDISVTESSWEELERDSYGGQRNVSAYCLMYINDKLPHFNAEAAPNELDQMSGEVEALSVELKHYIQEDNWRFEQEVEEWEEEQSCKIPQMASSTSSASQDFSPSQESSVASSHGARCLSSEHAVIVKEQTAQAIANTAHAYENSGVEAALSEVMLSPAMQGVILAIAKARQTFDRDGSEAGLIKAFHEEYSRLYQLAKETPTSHSDPRLQHVLIYFFQNEAPKRVVERTLLEQFADKNLSYDERSISIMKVAQAKLKEIGPDDMNMEEYKKWHEDYSLFRKVSVYLLTGLELYQKGKYQEALSYLVYAYQSNATLLMKGPQRGVKESVIALYRRKCLLELNAKAASLFETNDEHSVTEGINVMNELIIPCIHLIINNDISKDDLDAIEVMRNHWCSYLGQDIAENLQLCLGEFLPRLLDPSAEIIVLKEPPTIRPNSPYDLCSRFAAVMESIQGVSAVTVK</sequence>
<feature type="compositionally biased region" description="Low complexity" evidence="13">
    <location>
        <begin position="712"/>
        <end position="728"/>
    </location>
</feature>
<evidence type="ECO:0000256" key="4">
    <source>
        <dbReference type="ARBA" id="ARBA00022499"/>
    </source>
</evidence>
<name>A0ABM4THN8_BOSIN</name>
<dbReference type="InterPro" id="IPR050164">
    <property type="entry name" value="Peptidase_C19"/>
</dbReference>
<evidence type="ECO:0000313" key="15">
    <source>
        <dbReference type="Proteomes" id="UP001652663"/>
    </source>
</evidence>
<dbReference type="InterPro" id="IPR054109">
    <property type="entry name" value="UBA_8"/>
</dbReference>
<proteinExistence type="predicted"/>
<dbReference type="SUPFAM" id="SSF54001">
    <property type="entry name" value="Cysteine proteinases"/>
    <property type="match status" value="1"/>
</dbReference>
<evidence type="ECO:0000256" key="6">
    <source>
        <dbReference type="ARBA" id="ARBA00022670"/>
    </source>
</evidence>
<feature type="region of interest" description="Disordered" evidence="13">
    <location>
        <begin position="62"/>
        <end position="84"/>
    </location>
</feature>
<keyword evidence="10" id="KW-0832">Ubl conjugation</keyword>
<dbReference type="Proteomes" id="UP001652663">
    <property type="component" value="Chromosome 15"/>
</dbReference>
<dbReference type="InterPro" id="IPR018200">
    <property type="entry name" value="USP_CS"/>
</dbReference>
<accession>A0ABM4THN8</accession>
<dbReference type="SUPFAM" id="SSF46934">
    <property type="entry name" value="UBA-like"/>
    <property type="match status" value="1"/>
</dbReference>
<protein>
    <recommendedName>
        <fullName evidence="3">ubiquitinyl hydrolase 1</fullName>
        <ecNumber evidence="3">3.4.19.12</ecNumber>
    </recommendedName>
</protein>
<dbReference type="PANTHER" id="PTHR24006">
    <property type="entry name" value="UBIQUITIN CARBOXYL-TERMINAL HYDROLASE"/>
    <property type="match status" value="1"/>
</dbReference>
<organism evidence="15 16">
    <name type="scientific">Bos indicus</name>
    <name type="common">Zebu</name>
    <dbReference type="NCBI Taxonomy" id="9915"/>
    <lineage>
        <taxon>Eukaryota</taxon>
        <taxon>Metazoa</taxon>
        <taxon>Chordata</taxon>
        <taxon>Craniata</taxon>
        <taxon>Vertebrata</taxon>
        <taxon>Euteleostomi</taxon>
        <taxon>Mammalia</taxon>
        <taxon>Eutheria</taxon>
        <taxon>Laurasiatheria</taxon>
        <taxon>Artiodactyla</taxon>
        <taxon>Ruminantia</taxon>
        <taxon>Pecora</taxon>
        <taxon>Bovidae</taxon>
        <taxon>Bovinae</taxon>
        <taxon>Bos</taxon>
    </lineage>
</organism>
<reference evidence="16" key="1">
    <citation type="submission" date="2025-08" db="UniProtKB">
        <authorList>
            <consortium name="RefSeq"/>
        </authorList>
    </citation>
    <scope>IDENTIFICATION</scope>
    <source>
        <tissue evidence="16">Blood</tissue>
    </source>
</reference>
<dbReference type="Gene3D" id="6.10.250.1720">
    <property type="match status" value="1"/>
</dbReference>
<keyword evidence="6" id="KW-0645">Protease</keyword>
<dbReference type="EC" id="3.4.19.12" evidence="3"/>
<dbReference type="InterPro" id="IPR038765">
    <property type="entry name" value="Papain-like_cys_pep_sf"/>
</dbReference>
<dbReference type="PANTHER" id="PTHR24006:SF678">
    <property type="entry name" value="UBIQUITIN CARBOXYL-TERMINAL HYDROLASE 28"/>
    <property type="match status" value="1"/>
</dbReference>
<dbReference type="GO" id="GO:0016787">
    <property type="term" value="F:hydrolase activity"/>
    <property type="evidence" value="ECO:0007669"/>
    <property type="project" value="UniProtKB-KW"/>
</dbReference>
<dbReference type="CDD" id="cd20487">
    <property type="entry name" value="USP28_C"/>
    <property type="match status" value="1"/>
</dbReference>
<dbReference type="RefSeq" id="XP_070659554.1">
    <property type="nucleotide sequence ID" value="XM_070803453.1"/>
</dbReference>
<dbReference type="PROSITE" id="PS00973">
    <property type="entry name" value="USP_2"/>
    <property type="match status" value="1"/>
</dbReference>
<evidence type="ECO:0000256" key="11">
    <source>
        <dbReference type="ARBA" id="ARBA00023242"/>
    </source>
</evidence>
<gene>
    <name evidence="16" type="primary">USP28</name>
</gene>
<dbReference type="Pfam" id="PF00443">
    <property type="entry name" value="UCH"/>
    <property type="match status" value="1"/>
</dbReference>
<dbReference type="InterPro" id="IPR054108">
    <property type="entry name" value="USP25/28_UIM"/>
</dbReference>
<evidence type="ECO:0000256" key="10">
    <source>
        <dbReference type="ARBA" id="ARBA00022843"/>
    </source>
</evidence>
<evidence type="ECO:0000256" key="12">
    <source>
        <dbReference type="SAM" id="Coils"/>
    </source>
</evidence>
<dbReference type="InterPro" id="IPR001394">
    <property type="entry name" value="Peptidase_C19_UCH"/>
</dbReference>
<evidence type="ECO:0000256" key="8">
    <source>
        <dbReference type="ARBA" id="ARBA00022801"/>
    </source>
</evidence>
<feature type="region of interest" description="Disordered" evidence="13">
    <location>
        <begin position="480"/>
        <end position="533"/>
    </location>
</feature>
<feature type="domain" description="USP" evidence="14">
    <location>
        <begin position="161"/>
        <end position="653"/>
    </location>
</feature>
<evidence type="ECO:0000256" key="5">
    <source>
        <dbReference type="ARBA" id="ARBA00022553"/>
    </source>
</evidence>
<dbReference type="InterPro" id="IPR028889">
    <property type="entry name" value="USP"/>
</dbReference>
<evidence type="ECO:0000256" key="13">
    <source>
        <dbReference type="SAM" id="MobiDB-lite"/>
    </source>
</evidence>
<dbReference type="PROSITE" id="PS00972">
    <property type="entry name" value="USP_1"/>
    <property type="match status" value="1"/>
</dbReference>